<dbReference type="GO" id="GO:0009507">
    <property type="term" value="C:chloroplast"/>
    <property type="evidence" value="ECO:0007669"/>
    <property type="project" value="TreeGrafter"/>
</dbReference>
<dbReference type="InterPro" id="IPR044673">
    <property type="entry name" value="DCL-like"/>
</dbReference>
<sequence length="236" mass="25935">MVMLDCNGFNCFSKLGNCSFLPEKTHLKKPNLVPLFNIFSIVQNPILRSKGGVEWPGVVRSSQETTVYGENLLRKPVVSSPAALDGEESVKECLGGDGSEPKGGDGGTWVDWEDQILGDTVPLVGFVRMILHSGEYESGDRLSPEHERTILERLLPYHPQCETKIGGGVDYITVPPSFPPTFSVSFSGHDSSVAFIVLYISKGPLSVFSQFLTFRREALGVEKLQISLDQLEVFLV</sequence>
<comment type="caution">
    <text evidence="1">The sequence shown here is derived from an EMBL/GenBank/DDBJ whole genome shotgun (WGS) entry which is preliminary data.</text>
</comment>
<reference evidence="1" key="1">
    <citation type="submission" date="2020-06" db="EMBL/GenBank/DDBJ databases">
        <authorList>
            <person name="Li T."/>
            <person name="Hu X."/>
            <person name="Zhang T."/>
            <person name="Song X."/>
            <person name="Zhang H."/>
            <person name="Dai N."/>
            <person name="Sheng W."/>
            <person name="Hou X."/>
            <person name="Wei L."/>
        </authorList>
    </citation>
    <scope>NUCLEOTIDE SEQUENCE</scope>
    <source>
        <strain evidence="1">KEN8</strain>
        <tissue evidence="1">Leaf</tissue>
    </source>
</reference>
<protein>
    <submittedName>
        <fullName evidence="1">Protein DCL, chloroplastic</fullName>
    </submittedName>
</protein>
<proteinExistence type="predicted"/>
<dbReference type="AlphaFoldDB" id="A0AAW2P935"/>
<reference evidence="1" key="2">
    <citation type="journal article" date="2024" name="Plant">
        <title>Genomic evolution and insights into agronomic trait innovations of Sesamum species.</title>
        <authorList>
            <person name="Miao H."/>
            <person name="Wang L."/>
            <person name="Qu L."/>
            <person name="Liu H."/>
            <person name="Sun Y."/>
            <person name="Le M."/>
            <person name="Wang Q."/>
            <person name="Wei S."/>
            <person name="Zheng Y."/>
            <person name="Lin W."/>
            <person name="Duan Y."/>
            <person name="Cao H."/>
            <person name="Xiong S."/>
            <person name="Wang X."/>
            <person name="Wei L."/>
            <person name="Li C."/>
            <person name="Ma Q."/>
            <person name="Ju M."/>
            <person name="Zhao R."/>
            <person name="Li G."/>
            <person name="Mu C."/>
            <person name="Tian Q."/>
            <person name="Mei H."/>
            <person name="Zhang T."/>
            <person name="Gao T."/>
            <person name="Zhang H."/>
        </authorList>
    </citation>
    <scope>NUCLEOTIDE SEQUENCE</scope>
    <source>
        <strain evidence="1">KEN8</strain>
    </source>
</reference>
<dbReference type="GO" id="GO:0009658">
    <property type="term" value="P:chloroplast organization"/>
    <property type="evidence" value="ECO:0007669"/>
    <property type="project" value="TreeGrafter"/>
</dbReference>
<dbReference type="PANTHER" id="PTHR33415:SF15">
    <property type="entry name" value="PROTEIN DCL HOMOLOG, CHLOROPLASTIC"/>
    <property type="match status" value="1"/>
</dbReference>
<name>A0AAW2P935_9LAMI</name>
<evidence type="ECO:0000313" key="1">
    <source>
        <dbReference type="EMBL" id="KAL0352006.1"/>
    </source>
</evidence>
<dbReference type="Pfam" id="PF11523">
    <property type="entry name" value="DUF3223"/>
    <property type="match status" value="1"/>
</dbReference>
<dbReference type="PANTHER" id="PTHR33415">
    <property type="entry name" value="PROTEIN EMBRYO DEFECTIVE 514"/>
    <property type="match status" value="1"/>
</dbReference>
<accession>A0AAW2P935</accession>
<dbReference type="Gene3D" id="3.10.450.40">
    <property type="match status" value="1"/>
</dbReference>
<gene>
    <name evidence="1" type="ORF">Scaly_1589300</name>
</gene>
<dbReference type="GO" id="GO:1901259">
    <property type="term" value="P:chloroplast rRNA processing"/>
    <property type="evidence" value="ECO:0007669"/>
    <property type="project" value="TreeGrafter"/>
</dbReference>
<dbReference type="EMBL" id="JACGWM010000009">
    <property type="protein sequence ID" value="KAL0352006.1"/>
    <property type="molecule type" value="Genomic_DNA"/>
</dbReference>
<organism evidence="1">
    <name type="scientific">Sesamum calycinum</name>
    <dbReference type="NCBI Taxonomy" id="2727403"/>
    <lineage>
        <taxon>Eukaryota</taxon>
        <taxon>Viridiplantae</taxon>
        <taxon>Streptophyta</taxon>
        <taxon>Embryophyta</taxon>
        <taxon>Tracheophyta</taxon>
        <taxon>Spermatophyta</taxon>
        <taxon>Magnoliopsida</taxon>
        <taxon>eudicotyledons</taxon>
        <taxon>Gunneridae</taxon>
        <taxon>Pentapetalae</taxon>
        <taxon>asterids</taxon>
        <taxon>lamiids</taxon>
        <taxon>Lamiales</taxon>
        <taxon>Pedaliaceae</taxon>
        <taxon>Sesamum</taxon>
    </lineage>
</organism>